<dbReference type="EMBL" id="AP011800">
    <property type="protein sequence ID" value="BAL58398.1"/>
    <property type="molecule type" value="Genomic_DNA"/>
</dbReference>
<accession>H5SQG2</accession>
<evidence type="ECO:0000313" key="1">
    <source>
        <dbReference type="EMBL" id="BAL58398.1"/>
    </source>
</evidence>
<dbReference type="InterPro" id="IPR016167">
    <property type="entry name" value="FAD-bd_PCMH_sub1"/>
</dbReference>
<name>H5SQG2_ACEAU</name>
<organism evidence="1">
    <name type="scientific">Acetithermum autotrophicum</name>
    <dbReference type="NCBI Taxonomy" id="1446466"/>
    <lineage>
        <taxon>Bacteria</taxon>
        <taxon>Candidatus Bipolaricaulota</taxon>
        <taxon>Candidatus Acetithermum</taxon>
    </lineage>
</organism>
<reference evidence="1" key="1">
    <citation type="journal article" date="2005" name="Environ. Microbiol.">
        <title>Genetic and functional properties of uncultivated thermophilic crenarchaeotes from a subsurface gold mine as revealed by analysis of genome fragments.</title>
        <authorList>
            <person name="Nunoura T."/>
            <person name="Hirayama H."/>
            <person name="Takami H."/>
            <person name="Oida H."/>
            <person name="Nishi S."/>
            <person name="Shimamura S."/>
            <person name="Suzuki Y."/>
            <person name="Inagaki F."/>
            <person name="Takai K."/>
            <person name="Nealson K.H."/>
            <person name="Horikoshi K."/>
        </authorList>
    </citation>
    <scope>NUCLEOTIDE SEQUENCE</scope>
</reference>
<reference evidence="1" key="2">
    <citation type="journal article" date="2012" name="PLoS ONE">
        <title>A Deeply Branching Thermophilic Bacterium with an Ancient Acetyl-CoA Pathway Dominates a Subsurface Ecosystem.</title>
        <authorList>
            <person name="Takami H."/>
            <person name="Noguchi H."/>
            <person name="Takaki Y."/>
            <person name="Uchiyama I."/>
            <person name="Toyoda A."/>
            <person name="Nishi S."/>
            <person name="Chee G.-J."/>
            <person name="Arai W."/>
            <person name="Nunoura T."/>
            <person name="Itoh T."/>
            <person name="Hattori M."/>
            <person name="Takai K."/>
        </authorList>
    </citation>
    <scope>NUCLEOTIDE SEQUENCE</scope>
</reference>
<sequence length="50" mass="5088">MRSFEHINATDLQTAVALLGEASTEAIAGGTDLLGELKGAPAQSTASRES</sequence>
<gene>
    <name evidence="1" type="ORF">HGMM_OP1C093</name>
</gene>
<protein>
    <submittedName>
        <fullName evidence="1">Uncharacterized protein</fullName>
    </submittedName>
</protein>
<dbReference type="Gene3D" id="3.30.43.10">
    <property type="entry name" value="Uridine Diphospho-n-acetylenolpyruvylglucosamine Reductase, domain 2"/>
    <property type="match status" value="1"/>
</dbReference>
<proteinExistence type="predicted"/>
<dbReference type="AlphaFoldDB" id="H5SQG2"/>